<protein>
    <recommendedName>
        <fullName evidence="1">Heavy metal binding domain-containing protein</fullName>
    </recommendedName>
</protein>
<dbReference type="EMBL" id="VEVQ02000002">
    <property type="protein sequence ID" value="NHN24659.1"/>
    <property type="molecule type" value="Genomic_DNA"/>
</dbReference>
<accession>A0ABX0ILG8</accession>
<organism evidence="2 3">
    <name type="scientific">Flavobacterium jejuense</name>
    <dbReference type="NCBI Taxonomy" id="1544455"/>
    <lineage>
        <taxon>Bacteria</taxon>
        <taxon>Pseudomonadati</taxon>
        <taxon>Bacteroidota</taxon>
        <taxon>Flavobacteriia</taxon>
        <taxon>Flavobacteriales</taxon>
        <taxon>Flavobacteriaceae</taxon>
        <taxon>Flavobacterium</taxon>
    </lineage>
</organism>
<dbReference type="Proteomes" id="UP000817854">
    <property type="component" value="Unassembled WGS sequence"/>
</dbReference>
<proteinExistence type="predicted"/>
<evidence type="ECO:0000259" key="1">
    <source>
        <dbReference type="Pfam" id="PF19335"/>
    </source>
</evidence>
<comment type="caution">
    <text evidence="2">The sequence shown here is derived from an EMBL/GenBank/DDBJ whole genome shotgun (WGS) entry which is preliminary data.</text>
</comment>
<sequence>MKNLTFLLLTIMVSVLFSCKQNNNNEIEHDNHMHQDSTMMHDNKHMMNSKAMYSCPMHPEVHGHKSDKCSECGMGLTMSNHETLENNK</sequence>
<name>A0ABX0ILG8_9FLAO</name>
<dbReference type="PROSITE" id="PS51257">
    <property type="entry name" value="PROKAR_LIPOPROTEIN"/>
    <property type="match status" value="1"/>
</dbReference>
<evidence type="ECO:0000313" key="2">
    <source>
        <dbReference type="EMBL" id="NHN24659.1"/>
    </source>
</evidence>
<evidence type="ECO:0000313" key="3">
    <source>
        <dbReference type="Proteomes" id="UP000817854"/>
    </source>
</evidence>
<dbReference type="Pfam" id="PF19335">
    <property type="entry name" value="HMBD"/>
    <property type="match status" value="1"/>
</dbReference>
<reference evidence="2" key="1">
    <citation type="submission" date="2019-05" db="EMBL/GenBank/DDBJ databases">
        <authorList>
            <person name="Lianzixin W."/>
        </authorList>
    </citation>
    <scope>NUCLEOTIDE SEQUENCE</scope>
    <source>
        <strain evidence="2">EC11</strain>
    </source>
</reference>
<dbReference type="InterPro" id="IPR045800">
    <property type="entry name" value="HMBD"/>
</dbReference>
<gene>
    <name evidence="2" type="ORF">FIA58_003135</name>
</gene>
<keyword evidence="3" id="KW-1185">Reference proteome</keyword>
<reference evidence="2" key="2">
    <citation type="submission" date="2020-02" db="EMBL/GenBank/DDBJ databases">
        <title>Flavobacterium profundi sp. nov., isolated from a deep-sea seamount.</title>
        <authorList>
            <person name="Zhang D.-C."/>
        </authorList>
    </citation>
    <scope>NUCLEOTIDE SEQUENCE</scope>
    <source>
        <strain evidence="2">EC11</strain>
    </source>
</reference>
<dbReference type="RefSeq" id="WP_140959961.1">
    <property type="nucleotide sequence ID" value="NZ_VEVQ02000002.1"/>
</dbReference>
<feature type="domain" description="Heavy metal binding" evidence="1">
    <location>
        <begin position="53"/>
        <end position="76"/>
    </location>
</feature>